<reference evidence="5" key="1">
    <citation type="journal article" date="2019" name="Int. J. Syst. Evol. Microbiol.">
        <title>The Global Catalogue of Microorganisms (GCM) 10K type strain sequencing project: providing services to taxonomists for standard genome sequencing and annotation.</title>
        <authorList>
            <consortium name="The Broad Institute Genomics Platform"/>
            <consortium name="The Broad Institute Genome Sequencing Center for Infectious Disease"/>
            <person name="Wu L."/>
            <person name="Ma J."/>
        </authorList>
    </citation>
    <scope>NUCLEOTIDE SEQUENCE [LARGE SCALE GENOMIC DNA]</scope>
    <source>
        <strain evidence="5">JCM 8201</strain>
    </source>
</reference>
<evidence type="ECO:0000256" key="2">
    <source>
        <dbReference type="SAM" id="MobiDB-lite"/>
    </source>
</evidence>
<feature type="transmembrane region" description="Helical" evidence="3">
    <location>
        <begin position="20"/>
        <end position="39"/>
    </location>
</feature>
<keyword evidence="3" id="KW-0812">Transmembrane</keyword>
<dbReference type="Proteomes" id="UP001501842">
    <property type="component" value="Unassembled WGS sequence"/>
</dbReference>
<keyword evidence="5" id="KW-1185">Reference proteome</keyword>
<evidence type="ECO:0000313" key="4">
    <source>
        <dbReference type="EMBL" id="GAA2723382.1"/>
    </source>
</evidence>
<keyword evidence="3" id="KW-0472">Membrane</keyword>
<accession>A0ABP6GIP4</accession>
<proteinExistence type="predicted"/>
<gene>
    <name evidence="4" type="ORF">GCM10010439_18520</name>
</gene>
<feature type="region of interest" description="Disordered" evidence="2">
    <location>
        <begin position="59"/>
        <end position="111"/>
    </location>
</feature>
<name>A0ABP6GIP4_9ACTN</name>
<dbReference type="EMBL" id="BAAATZ010000006">
    <property type="protein sequence ID" value="GAA2723382.1"/>
    <property type="molecule type" value="Genomic_DNA"/>
</dbReference>
<evidence type="ECO:0000313" key="5">
    <source>
        <dbReference type="Proteomes" id="UP001501842"/>
    </source>
</evidence>
<feature type="coiled-coil region" evidence="1">
    <location>
        <begin position="112"/>
        <end position="146"/>
    </location>
</feature>
<evidence type="ECO:0000256" key="1">
    <source>
        <dbReference type="SAM" id="Coils"/>
    </source>
</evidence>
<dbReference type="RefSeq" id="WP_344449833.1">
    <property type="nucleotide sequence ID" value="NZ_BAAATZ010000006.1"/>
</dbReference>
<protein>
    <submittedName>
        <fullName evidence="4">Uncharacterized protein</fullName>
    </submittedName>
</protein>
<sequence length="397" mass="42738">MGRKRCSGPRRDGGASAVEYGAVLILVAALAAVFTVVALPERVKTSTAAAICQLFSGTDARDCPEEQPPAAVDGPDAEDDPALPDPTTEGRPPDTDPADPALDPDDPDVQAYNDAKQEAGDADQALDDLGDESEDVKQEILDLLKDVVGITDIEDCLSKGDIVACISALAGLVPWGKVLKVLKKIPGAVKLAKRLKELWDKVSDAKARKKKADDALDAAENKLKDKGICPVSAPNSLLPGLRAPTLTVVRVHDRTPAGPHFQRLVAVGTPVLVPVSADDRFKHLNRPGYRNYVLVDKNGKVYYTGMFGPNDTPAGVQNRHGNNHNRFDPSNGDTMRVTPGTRTYGESRLMEQRLAEQHGTIIGRDGDNYRGNRQNPLDPAKLSEYEAYEQRIKGGCP</sequence>
<evidence type="ECO:0000256" key="3">
    <source>
        <dbReference type="SAM" id="Phobius"/>
    </source>
</evidence>
<comment type="caution">
    <text evidence="4">The sequence shown here is derived from an EMBL/GenBank/DDBJ whole genome shotgun (WGS) entry which is preliminary data.</text>
</comment>
<keyword evidence="1" id="KW-0175">Coiled coil</keyword>
<organism evidence="4 5">
    <name type="scientific">Actinocorallia aurantiaca</name>
    <dbReference type="NCBI Taxonomy" id="46204"/>
    <lineage>
        <taxon>Bacteria</taxon>
        <taxon>Bacillati</taxon>
        <taxon>Actinomycetota</taxon>
        <taxon>Actinomycetes</taxon>
        <taxon>Streptosporangiales</taxon>
        <taxon>Thermomonosporaceae</taxon>
        <taxon>Actinocorallia</taxon>
    </lineage>
</organism>
<keyword evidence="3" id="KW-1133">Transmembrane helix</keyword>